<name>A0ABR2KZQ3_9EUKA</name>
<dbReference type="Gene3D" id="2.70.130.10">
    <property type="entry name" value="Mannose-6-phosphate receptor binding domain"/>
    <property type="match status" value="1"/>
</dbReference>
<dbReference type="InterPro" id="IPR009011">
    <property type="entry name" value="Man6P_isomerase_rcpt-bd_dom_sf"/>
</dbReference>
<evidence type="ECO:0000256" key="3">
    <source>
        <dbReference type="ARBA" id="ARBA00023157"/>
    </source>
</evidence>
<dbReference type="Pfam" id="PF13015">
    <property type="entry name" value="PRKCSH_1"/>
    <property type="match status" value="1"/>
</dbReference>
<dbReference type="EMBL" id="JAPFFF010000002">
    <property type="protein sequence ID" value="KAK8896397.1"/>
    <property type="molecule type" value="Genomic_DNA"/>
</dbReference>
<dbReference type="PANTHER" id="PTHR12630:SF1">
    <property type="entry name" value="GLUCOSIDASE 2 SUBUNIT BETA"/>
    <property type="match status" value="1"/>
</dbReference>
<evidence type="ECO:0000313" key="7">
    <source>
        <dbReference type="Proteomes" id="UP001470230"/>
    </source>
</evidence>
<gene>
    <name evidence="6" type="ORF">M9Y10_014295</name>
</gene>
<evidence type="ECO:0000259" key="5">
    <source>
        <dbReference type="Pfam" id="PF13015"/>
    </source>
</evidence>
<keyword evidence="7" id="KW-1185">Reference proteome</keyword>
<keyword evidence="2" id="KW-0256">Endoplasmic reticulum</keyword>
<feature type="domain" description="Glucosidase II beta subunit N-terminal" evidence="4">
    <location>
        <begin position="17"/>
        <end position="152"/>
    </location>
</feature>
<evidence type="ECO:0000313" key="6">
    <source>
        <dbReference type="EMBL" id="KAK8896397.1"/>
    </source>
</evidence>
<reference evidence="6 7" key="1">
    <citation type="submission" date="2024-04" db="EMBL/GenBank/DDBJ databases">
        <title>Tritrichomonas musculus Genome.</title>
        <authorList>
            <person name="Alves-Ferreira E."/>
            <person name="Grigg M."/>
            <person name="Lorenzi H."/>
            <person name="Galac M."/>
        </authorList>
    </citation>
    <scope>NUCLEOTIDE SEQUENCE [LARGE SCALE GENOMIC DNA]</scope>
    <source>
        <strain evidence="6 7">EAF2021</strain>
    </source>
</reference>
<proteinExistence type="predicted"/>
<dbReference type="InterPro" id="IPR036607">
    <property type="entry name" value="PRKCSH"/>
</dbReference>
<dbReference type="CDD" id="cd00112">
    <property type="entry name" value="LDLa"/>
    <property type="match status" value="1"/>
</dbReference>
<dbReference type="InterPro" id="IPR002172">
    <property type="entry name" value="LDrepeatLR_classA_rpt"/>
</dbReference>
<dbReference type="InterPro" id="IPR036055">
    <property type="entry name" value="LDL_receptor-like_sf"/>
</dbReference>
<dbReference type="InterPro" id="IPR028146">
    <property type="entry name" value="PRKCSH_N"/>
</dbReference>
<feature type="domain" description="Glucosidase 2 subunit beta-like" evidence="5">
    <location>
        <begin position="313"/>
        <end position="402"/>
    </location>
</feature>
<sequence>MNIFILIYLCFSRRPIGSHPNTWKIYKSHINKTSRTFTCFDNSNVINLSQINDNIIDCDDGSDEPGTPIFQKSTFYCRNEGSEPKEIPKTSVSDGICDCCDGSDEFYNRDNVECPITCGKVKFTREQLIDILTYKYEKGIGRRQELNKWGNKFFVERTRYRNFYKKALEKYDLFLVYLREHVSNSTDDEINTTKNIDSQINNNSNKEIDKKFQEKQKSQFWKNIDLINNVETNFKQNKKNPPFINFLYKLHQLTFHPIKTNLVFSRIFKRAFVTDMINMRHILLDPYIVNKEMIEAAIATDNESLAQMGEIFNKDDYWIEFMGDITLDEIPVASYKRRVNDALIYEGEKCVNNDKNVTFKLRLICYSGNKLLNVVQLNECEYDGLLATPLTCTEQKVKRLKEFDYKELKKLYRLLEIRRTSV</sequence>
<organism evidence="6 7">
    <name type="scientific">Tritrichomonas musculus</name>
    <dbReference type="NCBI Taxonomy" id="1915356"/>
    <lineage>
        <taxon>Eukaryota</taxon>
        <taxon>Metamonada</taxon>
        <taxon>Parabasalia</taxon>
        <taxon>Tritrichomonadida</taxon>
        <taxon>Tritrichomonadidae</taxon>
        <taxon>Tritrichomonas</taxon>
    </lineage>
</organism>
<evidence type="ECO:0000259" key="4">
    <source>
        <dbReference type="Pfam" id="PF12999"/>
    </source>
</evidence>
<dbReference type="InterPro" id="IPR039794">
    <property type="entry name" value="Gtb1-like"/>
</dbReference>
<dbReference type="SUPFAM" id="SSF57424">
    <property type="entry name" value="LDL receptor-like module"/>
    <property type="match status" value="1"/>
</dbReference>
<accession>A0ABR2KZQ3</accession>
<comment type="caution">
    <text evidence="6">The sequence shown here is derived from an EMBL/GenBank/DDBJ whole genome shotgun (WGS) entry which is preliminary data.</text>
</comment>
<evidence type="ECO:0000256" key="1">
    <source>
        <dbReference type="ARBA" id="ARBA00022387"/>
    </source>
</evidence>
<dbReference type="PANTHER" id="PTHR12630">
    <property type="entry name" value="N-LINKED OLIGOSACCHARIDE PROCESSING"/>
    <property type="match status" value="1"/>
</dbReference>
<protein>
    <recommendedName>
        <fullName evidence="1">Glucosidase 2 subunit beta</fullName>
    </recommendedName>
</protein>
<dbReference type="Proteomes" id="UP001470230">
    <property type="component" value="Unassembled WGS sequence"/>
</dbReference>
<dbReference type="Pfam" id="PF12999">
    <property type="entry name" value="PRKCSH-like"/>
    <property type="match status" value="1"/>
</dbReference>
<evidence type="ECO:0000256" key="2">
    <source>
        <dbReference type="ARBA" id="ARBA00022824"/>
    </source>
</evidence>
<keyword evidence="3" id="KW-1015">Disulfide bond</keyword>